<dbReference type="Proteomes" id="UP000050378">
    <property type="component" value="Unassembled WGS sequence"/>
</dbReference>
<proteinExistence type="predicted"/>
<feature type="transmembrane region" description="Helical" evidence="5">
    <location>
        <begin position="298"/>
        <end position="318"/>
    </location>
</feature>
<organism evidence="7 8">
    <name type="scientific">Pseudoalteromonas lipolytica</name>
    <dbReference type="NCBI Taxonomy" id="570156"/>
    <lineage>
        <taxon>Bacteria</taxon>
        <taxon>Pseudomonadati</taxon>
        <taxon>Pseudomonadota</taxon>
        <taxon>Gammaproteobacteria</taxon>
        <taxon>Alteromonadales</taxon>
        <taxon>Pseudoalteromonadaceae</taxon>
        <taxon>Pseudoalteromonas</taxon>
    </lineage>
</organism>
<sequence>MKRLWSLCGVIFVVLFTPYLQANSIVVSSQFKSQHTLNVEYTLDPITQQQAFSSNNVTWHSSQGETLNLGMTLKPMWLKLSIRNTSLDVIPLILSIDNPLLDEVSVFHLQGSQLLFNTKIGDAVPLSNRQIKNESLLVSLTIPKASHSVVYLKVKNNGGLRVPLSLWKPSEYLKHKSKFNLLYGLLVGFILSLALTNLVLYGFSRRRYFAYTGLLLTLLWLSLAYLYGFGYRYLQPSGSSFQQLTIPTLFFICGALFVPLQGYIFGFTKSRLNRFQYWLAWAVVLATITMWFLPIHIAITLCLLSLPAVLIIFAGIALKQFNHEYKQPCIGFFVALFAFFCAIVYSALGVFNPFDLNIGMLSLTFVCFLVCSLSLSYAVIKLFLMQRDAEVAAQQNALAESKAQDTLMRERLELQEQARQDLEANIEERTFELQVTLRELEEKNRELEQLNMEDALTKTKNRRYFDKKLLMDIRRSRREQTPLAIIMLDIDHFKAINDTYGHLTGDQTIQAAADVIKQHLKRPLDEVARYGGEEFVVLLPNTPLEGALEIAEQIRKAAQNTDIIVAGTTIKFTLSAGVYSAIAEDINNPSFFTDYADKALYHAKQTGRNRVVSYPLPD</sequence>
<dbReference type="OrthoDB" id="5289013at2"/>
<dbReference type="InterPro" id="IPR011623">
    <property type="entry name" value="7TMR_DISM_rcpt_extracell_dom1"/>
</dbReference>
<keyword evidence="5" id="KW-0472">Membrane</keyword>
<keyword evidence="4" id="KW-0175">Coiled coil</keyword>
<feature type="transmembrane region" description="Helical" evidence="5">
    <location>
        <begin position="181"/>
        <end position="201"/>
    </location>
</feature>
<dbReference type="GO" id="GO:1902201">
    <property type="term" value="P:negative regulation of bacterial-type flagellum-dependent cell motility"/>
    <property type="evidence" value="ECO:0007669"/>
    <property type="project" value="TreeGrafter"/>
</dbReference>
<feature type="transmembrane region" description="Helical" evidence="5">
    <location>
        <begin position="330"/>
        <end position="352"/>
    </location>
</feature>
<evidence type="ECO:0000313" key="7">
    <source>
        <dbReference type="EMBL" id="KPM84079.1"/>
    </source>
</evidence>
<dbReference type="Gene3D" id="2.60.40.2380">
    <property type="match status" value="1"/>
</dbReference>
<dbReference type="PANTHER" id="PTHR45138">
    <property type="entry name" value="REGULATORY COMPONENTS OF SENSORY TRANSDUCTION SYSTEM"/>
    <property type="match status" value="1"/>
</dbReference>
<dbReference type="Pfam" id="PF07696">
    <property type="entry name" value="7TMR-DISMED2"/>
    <property type="match status" value="1"/>
</dbReference>
<dbReference type="InterPro" id="IPR029787">
    <property type="entry name" value="Nucleotide_cyclase"/>
</dbReference>
<feature type="transmembrane region" description="Helical" evidence="5">
    <location>
        <begin position="275"/>
        <end position="292"/>
    </location>
</feature>
<comment type="cofactor">
    <cofactor evidence="1">
        <name>Mg(2+)</name>
        <dbReference type="ChEBI" id="CHEBI:18420"/>
    </cofactor>
</comment>
<gene>
    <name evidence="7" type="ORF">AOG27_07185</name>
</gene>
<evidence type="ECO:0000313" key="8">
    <source>
        <dbReference type="Proteomes" id="UP000050378"/>
    </source>
</evidence>
<evidence type="ECO:0000256" key="2">
    <source>
        <dbReference type="ARBA" id="ARBA00012528"/>
    </source>
</evidence>
<dbReference type="EMBL" id="LJTC01000004">
    <property type="protein sequence ID" value="KPM84079.1"/>
    <property type="molecule type" value="Genomic_DNA"/>
</dbReference>
<dbReference type="NCBIfam" id="TIGR00254">
    <property type="entry name" value="GGDEF"/>
    <property type="match status" value="1"/>
</dbReference>
<evidence type="ECO:0000256" key="5">
    <source>
        <dbReference type="SAM" id="Phobius"/>
    </source>
</evidence>
<dbReference type="Pfam" id="PF00990">
    <property type="entry name" value="GGDEF"/>
    <property type="match status" value="1"/>
</dbReference>
<evidence type="ECO:0000256" key="3">
    <source>
        <dbReference type="ARBA" id="ARBA00034247"/>
    </source>
</evidence>
<dbReference type="PANTHER" id="PTHR45138:SF9">
    <property type="entry name" value="DIGUANYLATE CYCLASE DGCM-RELATED"/>
    <property type="match status" value="1"/>
</dbReference>
<evidence type="ECO:0000256" key="4">
    <source>
        <dbReference type="SAM" id="Coils"/>
    </source>
</evidence>
<dbReference type="InterPro" id="IPR011622">
    <property type="entry name" value="7TMR_DISM_rcpt_extracell_dom2"/>
</dbReference>
<dbReference type="Pfam" id="PF07695">
    <property type="entry name" value="7TMR-DISM_7TM"/>
    <property type="match status" value="1"/>
</dbReference>
<dbReference type="CDD" id="cd01949">
    <property type="entry name" value="GGDEF"/>
    <property type="match status" value="1"/>
</dbReference>
<keyword evidence="5" id="KW-0812">Transmembrane</keyword>
<keyword evidence="5" id="KW-1133">Transmembrane helix</keyword>
<feature type="transmembrane region" description="Helical" evidence="5">
    <location>
        <begin position="248"/>
        <end position="268"/>
    </location>
</feature>
<dbReference type="PROSITE" id="PS50887">
    <property type="entry name" value="GGDEF"/>
    <property type="match status" value="1"/>
</dbReference>
<dbReference type="GO" id="GO:0043709">
    <property type="term" value="P:cell adhesion involved in single-species biofilm formation"/>
    <property type="evidence" value="ECO:0007669"/>
    <property type="project" value="TreeGrafter"/>
</dbReference>
<dbReference type="FunFam" id="3.30.70.270:FF:000001">
    <property type="entry name" value="Diguanylate cyclase domain protein"/>
    <property type="match status" value="1"/>
</dbReference>
<dbReference type="GO" id="GO:0052621">
    <property type="term" value="F:diguanylate cyclase activity"/>
    <property type="evidence" value="ECO:0007669"/>
    <property type="project" value="UniProtKB-EC"/>
</dbReference>
<comment type="caution">
    <text evidence="7">The sequence shown here is derived from an EMBL/GenBank/DDBJ whole genome shotgun (WGS) entry which is preliminary data.</text>
</comment>
<dbReference type="InterPro" id="IPR000160">
    <property type="entry name" value="GGDEF_dom"/>
</dbReference>
<reference evidence="7 8" key="1">
    <citation type="submission" date="2015-09" db="EMBL/GenBank/DDBJ databases">
        <title>Draft Genome Sequence of Pseudoalteromonas lipolytica UCD-48B.</title>
        <authorList>
            <person name="Krusor M."/>
            <person name="Coil D.A."/>
            <person name="Lang J.M."/>
            <person name="Eisen J.A."/>
            <person name="Alexiev A."/>
        </authorList>
    </citation>
    <scope>NUCLEOTIDE SEQUENCE [LARGE SCALE GENOMIC DNA]</scope>
    <source>
        <strain evidence="7 8">UCD-48B</strain>
    </source>
</reference>
<feature type="transmembrane region" description="Helical" evidence="5">
    <location>
        <begin position="358"/>
        <end position="380"/>
    </location>
</feature>
<feature type="domain" description="GGDEF" evidence="6">
    <location>
        <begin position="481"/>
        <end position="616"/>
    </location>
</feature>
<accession>A0A0P7E2K3</accession>
<dbReference type="PATRIC" id="fig|570156.3.peg.2492"/>
<feature type="transmembrane region" description="Helical" evidence="5">
    <location>
        <begin position="208"/>
        <end position="228"/>
    </location>
</feature>
<dbReference type="Gene3D" id="3.30.70.270">
    <property type="match status" value="1"/>
</dbReference>
<dbReference type="InterPro" id="IPR043128">
    <property type="entry name" value="Rev_trsase/Diguanyl_cyclase"/>
</dbReference>
<dbReference type="STRING" id="570156.AOG27_07185"/>
<dbReference type="RefSeq" id="WP_054552338.1">
    <property type="nucleotide sequence ID" value="NZ_LJTC01000004.1"/>
</dbReference>
<dbReference type="AlphaFoldDB" id="A0A0P7E2K3"/>
<dbReference type="SUPFAM" id="SSF55073">
    <property type="entry name" value="Nucleotide cyclase"/>
    <property type="match status" value="1"/>
</dbReference>
<dbReference type="SMART" id="SM00267">
    <property type="entry name" value="GGDEF"/>
    <property type="match status" value="1"/>
</dbReference>
<comment type="catalytic activity">
    <reaction evidence="3">
        <text>2 GTP = 3',3'-c-di-GMP + 2 diphosphate</text>
        <dbReference type="Rhea" id="RHEA:24898"/>
        <dbReference type="ChEBI" id="CHEBI:33019"/>
        <dbReference type="ChEBI" id="CHEBI:37565"/>
        <dbReference type="ChEBI" id="CHEBI:58805"/>
        <dbReference type="EC" id="2.7.7.65"/>
    </reaction>
</comment>
<dbReference type="EC" id="2.7.7.65" evidence="2"/>
<feature type="coiled-coil region" evidence="4">
    <location>
        <begin position="412"/>
        <end position="460"/>
    </location>
</feature>
<dbReference type="GO" id="GO:0005886">
    <property type="term" value="C:plasma membrane"/>
    <property type="evidence" value="ECO:0007669"/>
    <property type="project" value="TreeGrafter"/>
</dbReference>
<protein>
    <recommendedName>
        <fullName evidence="2">diguanylate cyclase</fullName>
        <ecNumber evidence="2">2.7.7.65</ecNumber>
    </recommendedName>
</protein>
<evidence type="ECO:0000256" key="1">
    <source>
        <dbReference type="ARBA" id="ARBA00001946"/>
    </source>
</evidence>
<evidence type="ECO:0000259" key="6">
    <source>
        <dbReference type="PROSITE" id="PS50887"/>
    </source>
</evidence>
<dbReference type="InterPro" id="IPR050469">
    <property type="entry name" value="Diguanylate_Cyclase"/>
</dbReference>
<name>A0A0P7E2K3_9GAMM</name>